<dbReference type="Gramene" id="ONI23202">
    <property type="protein sequence ID" value="ONI23202"/>
    <property type="gene ID" value="PRUPE_2G174800"/>
</dbReference>
<dbReference type="PANTHER" id="PTHR48049">
    <property type="entry name" value="GLYCOSYLTRANSFERASE"/>
    <property type="match status" value="1"/>
</dbReference>
<evidence type="ECO:0000256" key="2">
    <source>
        <dbReference type="ARBA" id="ARBA00022676"/>
    </source>
</evidence>
<keyword evidence="4" id="KW-0732">Signal</keyword>
<feature type="non-terminal residue" evidence="5">
    <location>
        <position position="1"/>
    </location>
</feature>
<name>A0A251QHD1_PRUPE</name>
<reference evidence="5 6" key="1">
    <citation type="journal article" date="2013" name="Nat. Genet.">
        <title>The high-quality draft genome of peach (Prunus persica) identifies unique patterns of genetic diversity, domestication and genome evolution.</title>
        <authorList>
            <consortium name="International Peach Genome Initiative"/>
            <person name="Verde I."/>
            <person name="Abbott A.G."/>
            <person name="Scalabrin S."/>
            <person name="Jung S."/>
            <person name="Shu S."/>
            <person name="Marroni F."/>
            <person name="Zhebentyayeva T."/>
            <person name="Dettori M.T."/>
            <person name="Grimwood J."/>
            <person name="Cattonaro F."/>
            <person name="Zuccolo A."/>
            <person name="Rossini L."/>
            <person name="Jenkins J."/>
            <person name="Vendramin E."/>
            <person name="Meisel L.A."/>
            <person name="Decroocq V."/>
            <person name="Sosinski B."/>
            <person name="Prochnik S."/>
            <person name="Mitros T."/>
            <person name="Policriti A."/>
            <person name="Cipriani G."/>
            <person name="Dondini L."/>
            <person name="Ficklin S."/>
            <person name="Goodstein D.M."/>
            <person name="Xuan P."/>
            <person name="Del Fabbro C."/>
            <person name="Aramini V."/>
            <person name="Copetti D."/>
            <person name="Gonzalez S."/>
            <person name="Horner D.S."/>
            <person name="Falchi R."/>
            <person name="Lucas S."/>
            <person name="Mica E."/>
            <person name="Maldonado J."/>
            <person name="Lazzari B."/>
            <person name="Bielenberg D."/>
            <person name="Pirona R."/>
            <person name="Miculan M."/>
            <person name="Barakat A."/>
            <person name="Testolin R."/>
            <person name="Stella A."/>
            <person name="Tartarini S."/>
            <person name="Tonutti P."/>
            <person name="Arus P."/>
            <person name="Orellana A."/>
            <person name="Wells C."/>
            <person name="Main D."/>
            <person name="Vizzotto G."/>
            <person name="Silva H."/>
            <person name="Salamini F."/>
            <person name="Schmutz J."/>
            <person name="Morgante M."/>
            <person name="Rokhsar D.S."/>
        </authorList>
    </citation>
    <scope>NUCLEOTIDE SEQUENCE [LARGE SCALE GENOMIC DNA]</scope>
    <source>
        <strain evidence="6">cv. Nemared</strain>
    </source>
</reference>
<dbReference type="eggNOG" id="KOG1192">
    <property type="taxonomic scope" value="Eukaryota"/>
</dbReference>
<dbReference type="Gene3D" id="3.40.50.2000">
    <property type="entry name" value="Glycogen Phosphorylase B"/>
    <property type="match status" value="4"/>
</dbReference>
<dbReference type="SUPFAM" id="SSF53756">
    <property type="entry name" value="UDP-Glycosyltransferase/glycogen phosphorylase"/>
    <property type="match status" value="2"/>
</dbReference>
<dbReference type="Pfam" id="PF00201">
    <property type="entry name" value="UDPGT"/>
    <property type="match status" value="1"/>
</dbReference>
<gene>
    <name evidence="5" type="ORF">PRUPE_2G174800</name>
</gene>
<keyword evidence="6" id="KW-1185">Reference proteome</keyword>
<evidence type="ECO:0008006" key="7">
    <source>
        <dbReference type="Google" id="ProtNLM"/>
    </source>
</evidence>
<dbReference type="AlphaFoldDB" id="A0A251QHD1"/>
<evidence type="ECO:0000313" key="6">
    <source>
        <dbReference type="Proteomes" id="UP000006882"/>
    </source>
</evidence>
<evidence type="ECO:0000256" key="3">
    <source>
        <dbReference type="ARBA" id="ARBA00022679"/>
    </source>
</evidence>
<dbReference type="InterPro" id="IPR002213">
    <property type="entry name" value="UDP_glucos_trans"/>
</dbReference>
<evidence type="ECO:0000313" key="5">
    <source>
        <dbReference type="EMBL" id="ONI23202.1"/>
    </source>
</evidence>
<dbReference type="GO" id="GO:0035251">
    <property type="term" value="F:UDP-glucosyltransferase activity"/>
    <property type="evidence" value="ECO:0000318"/>
    <property type="project" value="GO_Central"/>
</dbReference>
<sequence>TFFNLYFLSIGLLPPGSEATVDVPFEKIDQLKFAYDHLQQPIKLFIGDQLPDWLILDFAPHWAVEIGQEYGVPLVFFSVFSAATMSILGSPEHLSGADNRNHVLPSQESLTSPPDWVAFPSLVAYREHEAVHVHKGIFEVNGSGISDSESCNEFEGEYLEVCQKINGKPVIPTGFLPPEKPSAKREIIVFVGFGSECKLSEEQVFEIAHGLELSELPFLWALRKLNWPNSEADALPPGFVERTSEKGLVCLGWAPQMDILGHPSVGGSLFHSGWGSVIETLQFGHVLVVLPFIIDQPLNARLLVEKDLAVEVKRTEDGSFCKDDIAKTLRHAMVAEEGEKLRNNARKAAKVFGDHKLHQDDLGQFINVVMLPWSAFGHMVPFFQLSIALAKYKIAYDLLQQPIKQFIGAQLPDWIIVDFSAHRAVEIGKEFGVPLVYFSAFCAATCVFLTSLENISKANTDHDVLPSPESLTSPRDFGTFRSTIAYRKHEAVDMHAVFYELNDSDGLGISHPGGSLFHSGWGSVIDSLQIGHVLVVLPFIIDQPLNARLLVEKDLAVEVKRTEDWSFCKDDIAKTLRHAMVAEDGEKLRSNARKAAKVFGVTSSTKTTTLANLSLP</sequence>
<feature type="chain" id="PRO_5013304374" description="UDP-glycosyltransferases domain-containing protein" evidence="4">
    <location>
        <begin position="20"/>
        <end position="616"/>
    </location>
</feature>
<accession>A0A251QHD1</accession>
<dbReference type="CDD" id="cd03784">
    <property type="entry name" value="GT1_Gtf-like"/>
    <property type="match status" value="1"/>
</dbReference>
<dbReference type="Proteomes" id="UP000006882">
    <property type="component" value="Chromosome G2"/>
</dbReference>
<feature type="signal peptide" evidence="4">
    <location>
        <begin position="1"/>
        <end position="19"/>
    </location>
</feature>
<dbReference type="InterPro" id="IPR050481">
    <property type="entry name" value="UDP-glycosyltransf_plant"/>
</dbReference>
<dbReference type="EMBL" id="CM007652">
    <property type="protein sequence ID" value="ONI23202.1"/>
    <property type="molecule type" value="Genomic_DNA"/>
</dbReference>
<keyword evidence="3" id="KW-0808">Transferase</keyword>
<organism evidence="5 6">
    <name type="scientific">Prunus persica</name>
    <name type="common">Peach</name>
    <name type="synonym">Amygdalus persica</name>
    <dbReference type="NCBI Taxonomy" id="3760"/>
    <lineage>
        <taxon>Eukaryota</taxon>
        <taxon>Viridiplantae</taxon>
        <taxon>Streptophyta</taxon>
        <taxon>Embryophyta</taxon>
        <taxon>Tracheophyta</taxon>
        <taxon>Spermatophyta</taxon>
        <taxon>Magnoliopsida</taxon>
        <taxon>eudicotyledons</taxon>
        <taxon>Gunneridae</taxon>
        <taxon>Pentapetalae</taxon>
        <taxon>rosids</taxon>
        <taxon>fabids</taxon>
        <taxon>Rosales</taxon>
        <taxon>Rosaceae</taxon>
        <taxon>Amygdaloideae</taxon>
        <taxon>Amygdaleae</taxon>
        <taxon>Prunus</taxon>
    </lineage>
</organism>
<dbReference type="FunFam" id="3.40.50.2000:FF:000037">
    <property type="entry name" value="Glycosyltransferase"/>
    <property type="match status" value="1"/>
</dbReference>
<dbReference type="PANTHER" id="PTHR48049:SF57">
    <property type="entry name" value="UDP-GLYCOSYLTRANSFERASE 91C1-LIKE"/>
    <property type="match status" value="1"/>
</dbReference>
<evidence type="ECO:0000256" key="4">
    <source>
        <dbReference type="SAM" id="SignalP"/>
    </source>
</evidence>
<proteinExistence type="inferred from homology"/>
<protein>
    <recommendedName>
        <fullName evidence="7">UDP-glycosyltransferases domain-containing protein</fullName>
    </recommendedName>
</protein>
<evidence type="ECO:0000256" key="1">
    <source>
        <dbReference type="ARBA" id="ARBA00009995"/>
    </source>
</evidence>
<comment type="similarity">
    <text evidence="1">Belongs to the UDP-glycosyltransferase family.</text>
</comment>
<keyword evidence="2" id="KW-0328">Glycosyltransferase</keyword>